<feature type="transmembrane region" description="Helical" evidence="1">
    <location>
        <begin position="6"/>
        <end position="24"/>
    </location>
</feature>
<dbReference type="OrthoDB" id="2942134at2"/>
<reference evidence="2 3" key="1">
    <citation type="submission" date="2019-04" db="EMBL/GenBank/DDBJ databases">
        <title>Bacillus caeni sp. nov., a bacterium isolated from mangrove sediment.</title>
        <authorList>
            <person name="Huang H."/>
            <person name="Mo K."/>
            <person name="Hu Y."/>
        </authorList>
    </citation>
    <scope>NUCLEOTIDE SEQUENCE [LARGE SCALE GENOMIC DNA]</scope>
    <source>
        <strain evidence="2 3">HB172195</strain>
    </source>
</reference>
<dbReference type="EMBL" id="SWLG01000008">
    <property type="protein sequence ID" value="TLS36868.1"/>
    <property type="molecule type" value="Genomic_DNA"/>
</dbReference>
<evidence type="ECO:0000256" key="1">
    <source>
        <dbReference type="SAM" id="Phobius"/>
    </source>
</evidence>
<keyword evidence="1" id="KW-0812">Transmembrane</keyword>
<dbReference type="AlphaFoldDB" id="A0A5R9F5E6"/>
<keyword evidence="1" id="KW-1133">Transmembrane helix</keyword>
<accession>A0A5R9F5E6</accession>
<proteinExistence type="predicted"/>
<comment type="caution">
    <text evidence="2">The sequence shown here is derived from an EMBL/GenBank/DDBJ whole genome shotgun (WGS) entry which is preliminary data.</text>
</comment>
<keyword evidence="1" id="KW-0472">Membrane</keyword>
<feature type="transmembrane region" description="Helical" evidence="1">
    <location>
        <begin position="44"/>
        <end position="63"/>
    </location>
</feature>
<dbReference type="Proteomes" id="UP000308230">
    <property type="component" value="Unassembled WGS sequence"/>
</dbReference>
<organism evidence="2 3">
    <name type="scientific">Exobacillus caeni</name>
    <dbReference type="NCBI Taxonomy" id="2574798"/>
    <lineage>
        <taxon>Bacteria</taxon>
        <taxon>Bacillati</taxon>
        <taxon>Bacillota</taxon>
        <taxon>Bacilli</taxon>
        <taxon>Bacillales</taxon>
        <taxon>Guptibacillaceae</taxon>
        <taxon>Exobacillus</taxon>
    </lineage>
</organism>
<evidence type="ECO:0000313" key="2">
    <source>
        <dbReference type="EMBL" id="TLS36868.1"/>
    </source>
</evidence>
<gene>
    <name evidence="2" type="ORF">FCL54_13000</name>
</gene>
<keyword evidence="3" id="KW-1185">Reference proteome</keyword>
<protein>
    <submittedName>
        <fullName evidence="2">Uncharacterized protein</fullName>
    </submittedName>
</protein>
<name>A0A5R9F5E6_9BACL</name>
<evidence type="ECO:0000313" key="3">
    <source>
        <dbReference type="Proteomes" id="UP000308230"/>
    </source>
</evidence>
<dbReference type="RefSeq" id="WP_138127067.1">
    <property type="nucleotide sequence ID" value="NZ_SWLG01000008.1"/>
</dbReference>
<sequence>MFTIAKFAIIFFIIVALLGTMLVAGKSSQDYMKKSKQTSITISVIYFIAGLIGVAVIVLYFYFF</sequence>